<organism evidence="2 4">
    <name type="scientific">Adineta ricciae</name>
    <name type="common">Rotifer</name>
    <dbReference type="NCBI Taxonomy" id="249248"/>
    <lineage>
        <taxon>Eukaryota</taxon>
        <taxon>Metazoa</taxon>
        <taxon>Spiralia</taxon>
        <taxon>Gnathifera</taxon>
        <taxon>Rotifera</taxon>
        <taxon>Eurotatoria</taxon>
        <taxon>Bdelloidea</taxon>
        <taxon>Adinetida</taxon>
        <taxon>Adinetidae</taxon>
        <taxon>Adineta</taxon>
    </lineage>
</organism>
<evidence type="ECO:0000313" key="3">
    <source>
        <dbReference type="EMBL" id="CAF0977770.1"/>
    </source>
</evidence>
<reference evidence="2" key="1">
    <citation type="submission" date="2021-02" db="EMBL/GenBank/DDBJ databases">
        <authorList>
            <person name="Nowell W R."/>
        </authorList>
    </citation>
    <scope>NUCLEOTIDE SEQUENCE</scope>
</reference>
<keyword evidence="1" id="KW-0812">Transmembrane</keyword>
<evidence type="ECO:0000313" key="4">
    <source>
        <dbReference type="Proteomes" id="UP000663828"/>
    </source>
</evidence>
<dbReference type="Proteomes" id="UP000663828">
    <property type="component" value="Unassembled WGS sequence"/>
</dbReference>
<evidence type="ECO:0000313" key="2">
    <source>
        <dbReference type="EMBL" id="CAF0832552.1"/>
    </source>
</evidence>
<gene>
    <name evidence="3" type="ORF">EDS130_LOCUS13705</name>
    <name evidence="2" type="ORF">XAT740_LOCUS4538</name>
</gene>
<sequence length="227" mass="26148">MDSKDQTNSNSRAIIHLKATCYITSILIISIILWIVGCEILWYGTVWIEDVYERKDRFNVYKIIFLILFLGFGILTVVVSTSFVLLGIPFTVLHVNHLFNRENLFIPRPTRRDNDELRPQQSKQAFIWAISIFLLVIIGLAIGGTGCEVVQWSGNQFRSLFQNNTELDKMNFYLKQCSFLAIMFIGLLLSFAGLLLAPFMLAFAGVVSFDKKRNSYRFRSRRGRPCQ</sequence>
<keyword evidence="1" id="KW-0472">Membrane</keyword>
<dbReference type="EMBL" id="CAJNOR010000187">
    <property type="protein sequence ID" value="CAF0832552.1"/>
    <property type="molecule type" value="Genomic_DNA"/>
</dbReference>
<keyword evidence="1" id="KW-1133">Transmembrane helix</keyword>
<feature type="transmembrane region" description="Helical" evidence="1">
    <location>
        <begin position="179"/>
        <end position="209"/>
    </location>
</feature>
<feature type="transmembrane region" description="Helical" evidence="1">
    <location>
        <begin position="21"/>
        <end position="43"/>
    </location>
</feature>
<dbReference type="AlphaFoldDB" id="A0A813V4H2"/>
<feature type="transmembrane region" description="Helical" evidence="1">
    <location>
        <begin position="63"/>
        <end position="93"/>
    </location>
</feature>
<dbReference type="Proteomes" id="UP000663852">
    <property type="component" value="Unassembled WGS sequence"/>
</dbReference>
<evidence type="ECO:0000256" key="1">
    <source>
        <dbReference type="SAM" id="Phobius"/>
    </source>
</evidence>
<dbReference type="OrthoDB" id="10483361at2759"/>
<protein>
    <submittedName>
        <fullName evidence="2">Uncharacterized protein</fullName>
    </submittedName>
</protein>
<accession>A0A813V4H2</accession>
<keyword evidence="4" id="KW-1185">Reference proteome</keyword>
<comment type="caution">
    <text evidence="2">The sequence shown here is derived from an EMBL/GenBank/DDBJ whole genome shotgun (WGS) entry which is preliminary data.</text>
</comment>
<name>A0A813V4H2_ADIRI</name>
<feature type="transmembrane region" description="Helical" evidence="1">
    <location>
        <begin position="125"/>
        <end position="143"/>
    </location>
</feature>
<dbReference type="EMBL" id="CAJNOJ010000055">
    <property type="protein sequence ID" value="CAF0977770.1"/>
    <property type="molecule type" value="Genomic_DNA"/>
</dbReference>
<proteinExistence type="predicted"/>